<comment type="similarity">
    <text evidence="2">Belongs to the class-V pyridoxal-phosphate-dependent aminotransferase family. NifS/IscS subfamily.</text>
</comment>
<dbReference type="InterPro" id="IPR016454">
    <property type="entry name" value="Cysteine_dSase"/>
</dbReference>
<gene>
    <name evidence="13" type="ORF">SAMN05660841_00351</name>
</gene>
<keyword evidence="9" id="KW-0411">Iron-sulfur</keyword>
<proteinExistence type="inferred from homology"/>
<evidence type="ECO:0000256" key="3">
    <source>
        <dbReference type="ARBA" id="ARBA00012239"/>
    </source>
</evidence>
<keyword evidence="4" id="KW-0808">Transferase</keyword>
<dbReference type="GO" id="GO:0051537">
    <property type="term" value="F:2 iron, 2 sulfur cluster binding"/>
    <property type="evidence" value="ECO:0007669"/>
    <property type="project" value="UniProtKB-KW"/>
</dbReference>
<dbReference type="RefSeq" id="WP_079640700.1">
    <property type="nucleotide sequence ID" value="NZ_FUZF01000001.1"/>
</dbReference>
<dbReference type="Proteomes" id="UP000190150">
    <property type="component" value="Unassembled WGS sequence"/>
</dbReference>
<keyword evidence="6" id="KW-0479">Metal-binding</keyword>
<dbReference type="AlphaFoldDB" id="A0A1T5B0N5"/>
<evidence type="ECO:0000256" key="11">
    <source>
        <dbReference type="RuleBase" id="RU004504"/>
    </source>
</evidence>
<evidence type="ECO:0000256" key="1">
    <source>
        <dbReference type="ARBA" id="ARBA00001933"/>
    </source>
</evidence>
<organism evidence="13 14">
    <name type="scientific">Sphingobacterium nematocida</name>
    <dbReference type="NCBI Taxonomy" id="1513896"/>
    <lineage>
        <taxon>Bacteria</taxon>
        <taxon>Pseudomonadati</taxon>
        <taxon>Bacteroidota</taxon>
        <taxon>Sphingobacteriia</taxon>
        <taxon>Sphingobacteriales</taxon>
        <taxon>Sphingobacteriaceae</taxon>
        <taxon>Sphingobacterium</taxon>
    </lineage>
</organism>
<dbReference type="GO" id="GO:0031071">
    <property type="term" value="F:cysteine desulfurase activity"/>
    <property type="evidence" value="ECO:0007669"/>
    <property type="project" value="UniProtKB-EC"/>
</dbReference>
<evidence type="ECO:0000256" key="4">
    <source>
        <dbReference type="ARBA" id="ARBA00022679"/>
    </source>
</evidence>
<dbReference type="SUPFAM" id="SSF53383">
    <property type="entry name" value="PLP-dependent transferases"/>
    <property type="match status" value="1"/>
</dbReference>
<evidence type="ECO:0000256" key="6">
    <source>
        <dbReference type="ARBA" id="ARBA00022723"/>
    </source>
</evidence>
<keyword evidence="14" id="KW-1185">Reference proteome</keyword>
<dbReference type="PROSITE" id="PS00595">
    <property type="entry name" value="AA_TRANSFER_CLASS_5"/>
    <property type="match status" value="1"/>
</dbReference>
<dbReference type="Gene3D" id="3.90.1150.10">
    <property type="entry name" value="Aspartate Aminotransferase, domain 1"/>
    <property type="match status" value="1"/>
</dbReference>
<dbReference type="PANTHER" id="PTHR11601">
    <property type="entry name" value="CYSTEINE DESULFURYLASE FAMILY MEMBER"/>
    <property type="match status" value="1"/>
</dbReference>
<evidence type="ECO:0000313" key="14">
    <source>
        <dbReference type="Proteomes" id="UP000190150"/>
    </source>
</evidence>
<dbReference type="EMBL" id="FUZF01000001">
    <property type="protein sequence ID" value="SKB40774.1"/>
    <property type="molecule type" value="Genomic_DNA"/>
</dbReference>
<comment type="cofactor">
    <cofactor evidence="1 11">
        <name>pyridoxal 5'-phosphate</name>
        <dbReference type="ChEBI" id="CHEBI:597326"/>
    </cofactor>
</comment>
<protein>
    <recommendedName>
        <fullName evidence="3">cysteine desulfurase</fullName>
        <ecNumber evidence="3">2.8.1.7</ecNumber>
    </recommendedName>
</protein>
<dbReference type="PIRSF" id="PIRSF005572">
    <property type="entry name" value="NifS"/>
    <property type="match status" value="1"/>
</dbReference>
<name>A0A1T5B0N5_9SPHI</name>
<evidence type="ECO:0000256" key="2">
    <source>
        <dbReference type="ARBA" id="ARBA00006490"/>
    </source>
</evidence>
<dbReference type="GO" id="GO:0046872">
    <property type="term" value="F:metal ion binding"/>
    <property type="evidence" value="ECO:0007669"/>
    <property type="project" value="UniProtKB-KW"/>
</dbReference>
<feature type="domain" description="Aminotransferase class V" evidence="12">
    <location>
        <begin position="8"/>
        <end position="372"/>
    </location>
</feature>
<comment type="catalytic activity">
    <reaction evidence="10">
        <text>(sulfur carrier)-H + L-cysteine = (sulfur carrier)-SH + L-alanine</text>
        <dbReference type="Rhea" id="RHEA:43892"/>
        <dbReference type="Rhea" id="RHEA-COMP:14737"/>
        <dbReference type="Rhea" id="RHEA-COMP:14739"/>
        <dbReference type="ChEBI" id="CHEBI:29917"/>
        <dbReference type="ChEBI" id="CHEBI:35235"/>
        <dbReference type="ChEBI" id="CHEBI:57972"/>
        <dbReference type="ChEBI" id="CHEBI:64428"/>
        <dbReference type="EC" id="2.8.1.7"/>
    </reaction>
</comment>
<dbReference type="FunFam" id="3.40.640.10:FF:000003">
    <property type="entry name" value="Cysteine desulfurase IscS"/>
    <property type="match status" value="1"/>
</dbReference>
<evidence type="ECO:0000256" key="10">
    <source>
        <dbReference type="ARBA" id="ARBA00050776"/>
    </source>
</evidence>
<evidence type="ECO:0000256" key="5">
    <source>
        <dbReference type="ARBA" id="ARBA00022714"/>
    </source>
</evidence>
<reference evidence="14" key="1">
    <citation type="submission" date="2017-02" db="EMBL/GenBank/DDBJ databases">
        <authorList>
            <person name="Varghese N."/>
            <person name="Submissions S."/>
        </authorList>
    </citation>
    <scope>NUCLEOTIDE SEQUENCE [LARGE SCALE GENOMIC DNA]</scope>
    <source>
        <strain evidence="14">DSM 24091</strain>
    </source>
</reference>
<dbReference type="InterPro" id="IPR000192">
    <property type="entry name" value="Aminotrans_V_dom"/>
</dbReference>
<dbReference type="STRING" id="1513896.SAMN05660841_00351"/>
<evidence type="ECO:0000256" key="9">
    <source>
        <dbReference type="ARBA" id="ARBA00023014"/>
    </source>
</evidence>
<evidence type="ECO:0000256" key="7">
    <source>
        <dbReference type="ARBA" id="ARBA00022898"/>
    </source>
</evidence>
<dbReference type="InterPro" id="IPR015421">
    <property type="entry name" value="PyrdxlP-dep_Trfase_major"/>
</dbReference>
<evidence type="ECO:0000259" key="12">
    <source>
        <dbReference type="Pfam" id="PF00266"/>
    </source>
</evidence>
<dbReference type="InterPro" id="IPR020578">
    <property type="entry name" value="Aminotrans_V_PyrdxlP_BS"/>
</dbReference>
<dbReference type="OrthoDB" id="9804366at2"/>
<dbReference type="EC" id="2.8.1.7" evidence="3"/>
<accession>A0A1T5B0N5</accession>
<dbReference type="InterPro" id="IPR015422">
    <property type="entry name" value="PyrdxlP-dep_Trfase_small"/>
</dbReference>
<dbReference type="Gene3D" id="3.40.640.10">
    <property type="entry name" value="Type I PLP-dependent aspartate aminotransferase-like (Major domain)"/>
    <property type="match status" value="1"/>
</dbReference>
<dbReference type="PANTHER" id="PTHR11601:SF34">
    <property type="entry name" value="CYSTEINE DESULFURASE"/>
    <property type="match status" value="1"/>
</dbReference>
<keyword evidence="7" id="KW-0663">Pyridoxal phosphate</keyword>
<evidence type="ECO:0000256" key="8">
    <source>
        <dbReference type="ARBA" id="ARBA00023004"/>
    </source>
</evidence>
<dbReference type="InterPro" id="IPR015424">
    <property type="entry name" value="PyrdxlP-dep_Trfase"/>
</dbReference>
<evidence type="ECO:0000313" key="13">
    <source>
        <dbReference type="EMBL" id="SKB40774.1"/>
    </source>
</evidence>
<dbReference type="Pfam" id="PF00266">
    <property type="entry name" value="Aminotran_5"/>
    <property type="match status" value="1"/>
</dbReference>
<keyword evidence="8" id="KW-0408">Iron</keyword>
<keyword evidence="5" id="KW-0001">2Fe-2S</keyword>
<sequence>MTEDREIIYLDYAATTPTDPRVVEAMLPYFTQRFGNAASRTHFYGQEASDAVKIARQQVADLIRAEKSEDIIFTSGATEAINLAIIGSFEACGRKDFHMITALTEHKAVLDTCAYIESQGAEVTYLGVDSNGLINLEQLTNSFKPNTKLVSIMFANNETGIIQPIEKIAALTHIHQAFFFTDATQALGKIEIDVRKMGIDLLACSAHKLYGPNGVGALYINRSYVNKSQLMAHIHGGGHEGGFRSGTLNTPGIVGFGAACSIAKKEMGEEATRISNITQRIVEGLSKISDFTLNTDPVDKLPNIISFRFGDIDAEAIIIQSKNSIALSNGSACTSKEIKPSHVLMAMKGDSNIAYATLRLSIGRFTTEAEVNEIIRAFEEALEELQAYQ</sequence>